<evidence type="ECO:0000313" key="3">
    <source>
        <dbReference type="EMBL" id="RUL84885.1"/>
    </source>
</evidence>
<dbReference type="AlphaFoldDB" id="A0A432MFA5"/>
<evidence type="ECO:0000313" key="4">
    <source>
        <dbReference type="Proteomes" id="UP000280296"/>
    </source>
</evidence>
<dbReference type="SUPFAM" id="SSF53448">
    <property type="entry name" value="Nucleotide-diphospho-sugar transferases"/>
    <property type="match status" value="2"/>
</dbReference>
<sequence length="1154" mass="125703">MPDRPEPRRIPGNADRRPANPVRDAPGAGEAEGPVLLQAAEAIEHTVEDRGRRIRALEARLAERDRLGMALRERITERALYATWLESEVARREDRLGELARELEGRSAELARFRADVAAMQASRTWKAVATVGRLVDRARSAARAMRGLPARVVRGKARPIGGTPGIGGEPRGDRLPEAPLRDDRPPEEGPRRSAVEPSRPRRDRNAILTLIPPRVEPYDEWLRNNAWNAARRTEAERDLGRLTSKPVISVVVAAAGETVAELRETLASIREQVYPERDVILVGGSTSAPASMAGRARARGAADGDGFEALRAAASEATGEYLVVLDGRTRLAPDALLEIARAATVGDEPAMLVFGDEDRVDAEGRRFGPRFRPGWSPELLLATPAIGRVFAVRRSDYEAVGGLRPEFGEAWPYDLALRLAERPGRVARVPRVLWHVSADREGPDPVEAASARTIGLAARAVSEALGRRGIEARVCQPGWASRQRFPAFELEFPDRGPRAAVLIPSKDRVDLLRRCVASVRERTTYRDFEIVILDNGSVEPETLEYLDGLGEGCRVLRIENEGGRFNYARLHNKAITLLGDEFEFVVLLNNDTEVRRGEWLSQLVGYGGMEGVGAVGARLLYGDGRIQHAGMLTDLHDGLPGHAFKSSPWWDAGDQRLARLPRNLSAVTAACMLVRRSTFLELGGFDERRFAVGYNDVDFCLRLLERGLRCVYAPKAELLHFEGATRGTEDDPTEASAFRTAWGHRSDPYHHPALSRGDERLGISTRRAGPIAWPGGRPARVLIALDQLDATGAGQLARGLAEGVRGRGLVEVEVLARGVGPIADRLRDEGVRVTIARDREEDLLDRLSRGDLDLLHVVGLGEADAIEAARSIGLPTIWTIREAVDFRDAFSGLGAHEARGAIGAFSAAYRVVFPAWGVRRPFHPVESRWNFEVVREAPRPIADPPTRLEARRRLGLAAGSAVVACVHESDDRGAEDFVVAASELIRSGRELSAVVLAPEGMLRSLAREEAVRSMPDRFRLISGADDPGAALAASDLLVIAQRRDPAPAAIALGRAFGAPMAVAEVPGVEEFVRPGRSALLFGAGDVGGIRGTVATLLDDEGLRARISQASRVRSGEPDGFEAMVRSYERLYLEAVAVGTGRGMPGFGWEREAA</sequence>
<gene>
    <name evidence="3" type="ORF">TsocGM_19610</name>
</gene>
<dbReference type="OrthoDB" id="9800276at2"/>
<name>A0A432MFA5_9BACT</name>
<dbReference type="Proteomes" id="UP000280296">
    <property type="component" value="Unassembled WGS sequence"/>
</dbReference>
<keyword evidence="4" id="KW-1185">Reference proteome</keyword>
<organism evidence="3 4">
    <name type="scientific">Tautonia sociabilis</name>
    <dbReference type="NCBI Taxonomy" id="2080755"/>
    <lineage>
        <taxon>Bacteria</taxon>
        <taxon>Pseudomonadati</taxon>
        <taxon>Planctomycetota</taxon>
        <taxon>Planctomycetia</taxon>
        <taxon>Isosphaerales</taxon>
        <taxon>Isosphaeraceae</taxon>
        <taxon>Tautonia</taxon>
    </lineage>
</organism>
<dbReference type="Pfam" id="PF00535">
    <property type="entry name" value="Glycos_transf_2"/>
    <property type="match status" value="1"/>
</dbReference>
<dbReference type="InterPro" id="IPR029044">
    <property type="entry name" value="Nucleotide-diphossugar_trans"/>
</dbReference>
<proteinExistence type="predicted"/>
<reference evidence="3 4" key="1">
    <citation type="submission" date="2018-12" db="EMBL/GenBank/DDBJ databases">
        <authorList>
            <person name="Toschakov S.V."/>
        </authorList>
    </citation>
    <scope>NUCLEOTIDE SEQUENCE [LARGE SCALE GENOMIC DNA]</scope>
    <source>
        <strain evidence="3 4">GM2012</strain>
    </source>
</reference>
<dbReference type="PANTHER" id="PTHR43179">
    <property type="entry name" value="RHAMNOSYLTRANSFERASE WBBL"/>
    <property type="match status" value="1"/>
</dbReference>
<accession>A0A432MFA5</accession>
<dbReference type="PANTHER" id="PTHR43179:SF7">
    <property type="entry name" value="RHAMNOSYLTRANSFERASE WBBL"/>
    <property type="match status" value="1"/>
</dbReference>
<comment type="caution">
    <text evidence="3">The sequence shown here is derived from an EMBL/GenBank/DDBJ whole genome shotgun (WGS) entry which is preliminary data.</text>
</comment>
<evidence type="ECO:0000256" key="1">
    <source>
        <dbReference type="SAM" id="MobiDB-lite"/>
    </source>
</evidence>
<dbReference type="Gene3D" id="3.90.550.10">
    <property type="entry name" value="Spore Coat Polysaccharide Biosynthesis Protein SpsA, Chain A"/>
    <property type="match status" value="2"/>
</dbReference>
<protein>
    <submittedName>
        <fullName evidence="3">Glycosyltransferase</fullName>
    </submittedName>
</protein>
<keyword evidence="3" id="KW-0808">Transferase</keyword>
<reference evidence="3 4" key="2">
    <citation type="submission" date="2019-01" db="EMBL/GenBank/DDBJ databases">
        <title>Tautonia sociabilis, a novel thermotolerant planctomycete of Isosphaeraceae family, isolated from a 4000 m deep subterranean habitat.</title>
        <authorList>
            <person name="Kovaleva O.L."/>
            <person name="Elcheninov A.G."/>
            <person name="Van Heerden E."/>
            <person name="Toshchakov S.V."/>
            <person name="Novikov A."/>
            <person name="Bonch-Osmolovskaya E.A."/>
            <person name="Kublanov I.V."/>
        </authorList>
    </citation>
    <scope>NUCLEOTIDE SEQUENCE [LARGE SCALE GENOMIC DNA]</scope>
    <source>
        <strain evidence="3 4">GM2012</strain>
    </source>
</reference>
<dbReference type="CDD" id="cd04186">
    <property type="entry name" value="GT_2_like_c"/>
    <property type="match status" value="1"/>
</dbReference>
<feature type="compositionally biased region" description="Basic and acidic residues" evidence="1">
    <location>
        <begin position="171"/>
        <end position="206"/>
    </location>
</feature>
<dbReference type="RefSeq" id="WP_126727161.1">
    <property type="nucleotide sequence ID" value="NZ_RYZH01000045.1"/>
</dbReference>
<feature type="domain" description="Glycosyltransferase 2-like" evidence="2">
    <location>
        <begin position="502"/>
        <end position="680"/>
    </location>
</feature>
<dbReference type="SUPFAM" id="SSF53756">
    <property type="entry name" value="UDP-Glycosyltransferase/glycogen phosphorylase"/>
    <property type="match status" value="1"/>
</dbReference>
<evidence type="ECO:0000259" key="2">
    <source>
        <dbReference type="Pfam" id="PF00535"/>
    </source>
</evidence>
<feature type="compositionally biased region" description="Basic and acidic residues" evidence="1">
    <location>
        <begin position="1"/>
        <end position="18"/>
    </location>
</feature>
<dbReference type="EMBL" id="RYZH01000045">
    <property type="protein sequence ID" value="RUL84885.1"/>
    <property type="molecule type" value="Genomic_DNA"/>
</dbReference>
<dbReference type="InterPro" id="IPR001173">
    <property type="entry name" value="Glyco_trans_2-like"/>
</dbReference>
<feature type="region of interest" description="Disordered" evidence="1">
    <location>
        <begin position="154"/>
        <end position="209"/>
    </location>
</feature>
<dbReference type="GO" id="GO:0016740">
    <property type="term" value="F:transferase activity"/>
    <property type="evidence" value="ECO:0007669"/>
    <property type="project" value="UniProtKB-KW"/>
</dbReference>
<feature type="region of interest" description="Disordered" evidence="1">
    <location>
        <begin position="1"/>
        <end position="33"/>
    </location>
</feature>
<dbReference type="Gene3D" id="3.40.50.2000">
    <property type="entry name" value="Glycogen Phosphorylase B"/>
    <property type="match status" value="1"/>
</dbReference>